<dbReference type="EMBL" id="JAOCZP010000002">
    <property type="protein sequence ID" value="MCT7375152.1"/>
    <property type="molecule type" value="Genomic_DNA"/>
</dbReference>
<gene>
    <name evidence="7" type="ORF">N5A92_08915</name>
</gene>
<keyword evidence="4" id="KW-0472">Membrane</keyword>
<dbReference type="RefSeq" id="WP_260901900.1">
    <property type="nucleotide sequence ID" value="NZ_JAOCZP010000002.1"/>
</dbReference>
<reference evidence="7 8" key="1">
    <citation type="submission" date="2022-09" db="EMBL/GenBank/DDBJ databases">
        <title>Chelativorans salina sp. nov., a novel slightly halophilic bacterium isolated from a saline lake sediment enrichment.</title>
        <authorList>
            <person name="Gao L."/>
            <person name="Fang B.-Z."/>
            <person name="Li W.-J."/>
        </authorList>
    </citation>
    <scope>NUCLEOTIDE SEQUENCE [LARGE SCALE GENOMIC DNA]</scope>
    <source>
        <strain evidence="7 8">EGI FJ00035</strain>
    </source>
</reference>
<feature type="chain" id="PRO_5046311649" evidence="5">
    <location>
        <begin position="20"/>
        <end position="1537"/>
    </location>
</feature>
<feature type="domain" description="Translocation and assembly module TamB C-terminal" evidence="6">
    <location>
        <begin position="1186"/>
        <end position="1537"/>
    </location>
</feature>
<proteinExistence type="predicted"/>
<evidence type="ECO:0000256" key="4">
    <source>
        <dbReference type="ARBA" id="ARBA00023136"/>
    </source>
</evidence>
<evidence type="ECO:0000313" key="8">
    <source>
        <dbReference type="Proteomes" id="UP001320831"/>
    </source>
</evidence>
<evidence type="ECO:0000313" key="7">
    <source>
        <dbReference type="EMBL" id="MCT7375152.1"/>
    </source>
</evidence>
<evidence type="ECO:0000256" key="2">
    <source>
        <dbReference type="ARBA" id="ARBA00022692"/>
    </source>
</evidence>
<evidence type="ECO:0000256" key="3">
    <source>
        <dbReference type="ARBA" id="ARBA00022989"/>
    </source>
</evidence>
<dbReference type="PANTHER" id="PTHR36985">
    <property type="entry name" value="TRANSLOCATION AND ASSEMBLY MODULE SUBUNIT TAMB"/>
    <property type="match status" value="1"/>
</dbReference>
<organism evidence="7 8">
    <name type="scientific">Chelativorans salis</name>
    <dbReference type="NCBI Taxonomy" id="2978478"/>
    <lineage>
        <taxon>Bacteria</taxon>
        <taxon>Pseudomonadati</taxon>
        <taxon>Pseudomonadota</taxon>
        <taxon>Alphaproteobacteria</taxon>
        <taxon>Hyphomicrobiales</taxon>
        <taxon>Phyllobacteriaceae</taxon>
        <taxon>Chelativorans</taxon>
    </lineage>
</organism>
<dbReference type="PANTHER" id="PTHR36985:SF1">
    <property type="entry name" value="TRANSLOCATION AND ASSEMBLY MODULE SUBUNIT TAMB"/>
    <property type="match status" value="1"/>
</dbReference>
<dbReference type="InterPro" id="IPR007452">
    <property type="entry name" value="TamB_C"/>
</dbReference>
<accession>A0ABT2LL53</accession>
<dbReference type="Proteomes" id="UP001320831">
    <property type="component" value="Unassembled WGS sequence"/>
</dbReference>
<evidence type="ECO:0000256" key="1">
    <source>
        <dbReference type="ARBA" id="ARBA00004167"/>
    </source>
</evidence>
<feature type="signal peptide" evidence="5">
    <location>
        <begin position="1"/>
        <end position="19"/>
    </location>
</feature>
<evidence type="ECO:0000259" key="6">
    <source>
        <dbReference type="Pfam" id="PF04357"/>
    </source>
</evidence>
<protein>
    <submittedName>
        <fullName evidence="7">Translocation/assembly module TamB domain-containing protein</fullName>
    </submittedName>
</protein>
<evidence type="ECO:0000256" key="5">
    <source>
        <dbReference type="SAM" id="SignalP"/>
    </source>
</evidence>
<keyword evidence="5" id="KW-0732">Signal</keyword>
<name>A0ABT2LL53_9HYPH</name>
<comment type="caution">
    <text evidence="7">The sequence shown here is derived from an EMBL/GenBank/DDBJ whole genome shotgun (WGS) entry which is preliminary data.</text>
</comment>
<keyword evidence="8" id="KW-1185">Reference proteome</keyword>
<keyword evidence="2" id="KW-0812">Transmembrane</keyword>
<comment type="subcellular location">
    <subcellularLocation>
        <location evidence="1">Membrane</location>
        <topology evidence="1">Single-pass membrane protein</topology>
    </subcellularLocation>
</comment>
<sequence>MTRLLLALFLFLAAFPATAQDDAAQSPAEERSLFLSFIENRLSTPNRRIRIRGIQGVLSSQASIAEITVADREGVWLRIENASIEWSRTALILRQRLEVARLAADSIEVIRRPLPSEGLPSPEARSFAIPELPIAINLEQLEVPHISFSSDVFGLESVISLEGRLRLEGGSLDTALEIERLDGPGGHLSLTAAYADDTGALDLDLALVEPQNGVVANLLNIEGRPPLSLTLAGSGPVENLDLSLSLAAAGQPALSGAARFRGRQEGIGFTVDVSGPIVRLIPARFRAFFGDETTLQATGVARRGGGLTLETLSLSSAALQIEASAETASDGFLTMLSLDASIADPQGERILLPVAGGESSVRSARLTASYGETDEDWQAVLDIDGLQSGGFSAGNTNLTIGGEATNLSQPAERRITFNLQGVLEDIVADRADIAEALGQTIQLSANGAWRAGEPLSLAAARLTGHSFTATLSGEISDLAFRGDIGLEAANLAPFSGLAGRELGGSLDLAANGEVRPISGAFDLTLDGRANELRIGIPAADALLGGLTRITGRLGRSTEGFTADNFHVVNDQIELTADGTFATEEADFRFDAAIADLAVINNRAEGRLTANGRATGSAGELDLSLRAQVPEGRLLDKQLTDAVIDFEGTLEDQALSGRVTGDAFLDGVRASLQTDVALADEERRLSGIDFTAGGARLTGDLARGNDGLFAGELNLHAADISTAAALLLTEATGAAEATLSLEPRDGEQHLALNATLRDVVTEQFSLQSADLEATVADLFGVPAVEGTVAAADLVVAGIDVARLNATAETSGGATTFSAEAALANGTDIAARGGLAPQDGGYTISLQEASLTQDDVSARLLRPASLTVRGDTVSFEPVEVDVAGGRVTAEGEIGRTLNVALSLDAVPLSIANTVRPDLALGGTLNGEATISGTREAHEASFTLTGRDIVAAALRQAGVASLSVDATGTTRNEILTVDAQVASPGGLRATLAGDVPLGEGALALDVELQAFPLSLLNARIPNQDLGGTLTGSARVTGSLADPRAEFNLHTGAFTARALAAFGAAPLDITASGRFAQGVVTLSDMTATGPAGLSVSASGRVPLTGSGLAVDVRGNVPLTLVDRLLTGRGAQFRGTAIVEIHIGGSLANPAIQGTVSIADATAFDPLTNLRLTSIRVDAGISGDTVTIRSASAAFAGGGTLSLSGTVSTSAAAGFPADLAIRLNEARYTDGELVTATMSGALTLRGPLTRDPLLSGNLTLSRVEITVPEHFGGGGPAQINVQHVDPPPAVRQTLRRARADDGTPMPSGRPSVLRLDVTVDAPARIFVRGRGLDAELGGSVQLTGPVTSVQPVGAFQLIRGRLSILTQRITFDEGTVSLVGDLDPYLDFVARSERRDITVFITVTGRVSDLSVDFSSQPELPEDEVLARLIFNRGLNELSPLQLAQLAAAAAELAGGTETSLLGSLRGATGLDELDIITDETGGVAVRAGRYIQENVYLGVEAGSGGSTRATINLDITEDLKARGAIGTGGESSLGIFYERDY</sequence>
<dbReference type="Pfam" id="PF04357">
    <property type="entry name" value="TamB"/>
    <property type="match status" value="1"/>
</dbReference>
<keyword evidence="3" id="KW-1133">Transmembrane helix</keyword>